<keyword evidence="1" id="KW-0472">Membrane</keyword>
<sequence>MDSTNLANNNIYKTILPNFVMVLSAIYICMYLIRTLQIIYRKRQRKREEIEKHRLRYYWSRATLQDELNTDQEKGIVYPPSAHPSSSSTIVKDNSLKFHNGKQKEDFWSKRQSKRLNLLWQWSVSVGYCENPHAKELNELIHILTSQETN</sequence>
<dbReference type="OrthoDB" id="2284119at2759"/>
<protein>
    <submittedName>
        <fullName evidence="2">Uncharacterized protein</fullName>
    </submittedName>
</protein>
<organism evidence="2 3">
    <name type="scientific">Rhizopus stolonifer</name>
    <name type="common">Rhizopus nigricans</name>
    <dbReference type="NCBI Taxonomy" id="4846"/>
    <lineage>
        <taxon>Eukaryota</taxon>
        <taxon>Fungi</taxon>
        <taxon>Fungi incertae sedis</taxon>
        <taxon>Mucoromycota</taxon>
        <taxon>Mucoromycotina</taxon>
        <taxon>Mucoromycetes</taxon>
        <taxon>Mucorales</taxon>
        <taxon>Mucorineae</taxon>
        <taxon>Rhizopodaceae</taxon>
        <taxon>Rhizopus</taxon>
    </lineage>
</organism>
<name>A0A367IUD4_RHIST</name>
<dbReference type="AlphaFoldDB" id="A0A367IUD4"/>
<dbReference type="Proteomes" id="UP000253551">
    <property type="component" value="Unassembled WGS sequence"/>
</dbReference>
<comment type="caution">
    <text evidence="2">The sequence shown here is derived from an EMBL/GenBank/DDBJ whole genome shotgun (WGS) entry which is preliminary data.</text>
</comment>
<keyword evidence="1" id="KW-1133">Transmembrane helix</keyword>
<feature type="transmembrane region" description="Helical" evidence="1">
    <location>
        <begin position="15"/>
        <end position="33"/>
    </location>
</feature>
<accession>A0A367IUD4</accession>
<dbReference type="EMBL" id="PJQM01005578">
    <property type="protein sequence ID" value="RCH81315.1"/>
    <property type="molecule type" value="Genomic_DNA"/>
</dbReference>
<gene>
    <name evidence="2" type="ORF">CU098_007629</name>
</gene>
<evidence type="ECO:0000313" key="3">
    <source>
        <dbReference type="Proteomes" id="UP000253551"/>
    </source>
</evidence>
<keyword evidence="3" id="KW-1185">Reference proteome</keyword>
<keyword evidence="1" id="KW-0812">Transmembrane</keyword>
<reference evidence="2 3" key="1">
    <citation type="journal article" date="2018" name="G3 (Bethesda)">
        <title>Phylogenetic and Phylogenomic Definition of Rhizopus Species.</title>
        <authorList>
            <person name="Gryganskyi A.P."/>
            <person name="Golan J."/>
            <person name="Dolatabadi S."/>
            <person name="Mondo S."/>
            <person name="Robb S."/>
            <person name="Idnurm A."/>
            <person name="Muszewska A."/>
            <person name="Steczkiewicz K."/>
            <person name="Masonjones S."/>
            <person name="Liao H.L."/>
            <person name="Gajdeczka M.T."/>
            <person name="Anike F."/>
            <person name="Vuek A."/>
            <person name="Anishchenko I.M."/>
            <person name="Voigt K."/>
            <person name="de Hoog G.S."/>
            <person name="Smith M.E."/>
            <person name="Heitman J."/>
            <person name="Vilgalys R."/>
            <person name="Stajich J.E."/>
        </authorList>
    </citation>
    <scope>NUCLEOTIDE SEQUENCE [LARGE SCALE GENOMIC DNA]</scope>
    <source>
        <strain evidence="2 3">LSU 92-RS-03</strain>
    </source>
</reference>
<evidence type="ECO:0000313" key="2">
    <source>
        <dbReference type="EMBL" id="RCH81315.1"/>
    </source>
</evidence>
<evidence type="ECO:0000256" key="1">
    <source>
        <dbReference type="SAM" id="Phobius"/>
    </source>
</evidence>
<proteinExistence type="predicted"/>